<feature type="chain" id="PRO_5021452970" evidence="1">
    <location>
        <begin position="27"/>
        <end position="107"/>
    </location>
</feature>
<keyword evidence="1" id="KW-0732">Signal</keyword>
<evidence type="ECO:0000256" key="1">
    <source>
        <dbReference type="SAM" id="SignalP"/>
    </source>
</evidence>
<dbReference type="Proteomes" id="UP000499080">
    <property type="component" value="Unassembled WGS sequence"/>
</dbReference>
<evidence type="ECO:0000313" key="3">
    <source>
        <dbReference type="Proteomes" id="UP000499080"/>
    </source>
</evidence>
<organism evidence="2 3">
    <name type="scientific">Araneus ventricosus</name>
    <name type="common">Orbweaver spider</name>
    <name type="synonym">Epeira ventricosa</name>
    <dbReference type="NCBI Taxonomy" id="182803"/>
    <lineage>
        <taxon>Eukaryota</taxon>
        <taxon>Metazoa</taxon>
        <taxon>Ecdysozoa</taxon>
        <taxon>Arthropoda</taxon>
        <taxon>Chelicerata</taxon>
        <taxon>Arachnida</taxon>
        <taxon>Araneae</taxon>
        <taxon>Araneomorphae</taxon>
        <taxon>Entelegynae</taxon>
        <taxon>Araneoidea</taxon>
        <taxon>Araneidae</taxon>
        <taxon>Araneus</taxon>
    </lineage>
</organism>
<feature type="signal peptide" evidence="1">
    <location>
        <begin position="1"/>
        <end position="26"/>
    </location>
</feature>
<name>A0A4Y2VL60_ARAVE</name>
<gene>
    <name evidence="2" type="ORF">AVEN_270077_1</name>
</gene>
<reference evidence="2 3" key="1">
    <citation type="journal article" date="2019" name="Sci. Rep.">
        <title>Orb-weaving spider Araneus ventricosus genome elucidates the spidroin gene catalogue.</title>
        <authorList>
            <person name="Kono N."/>
            <person name="Nakamura H."/>
            <person name="Ohtoshi R."/>
            <person name="Moran D.A.P."/>
            <person name="Shinohara A."/>
            <person name="Yoshida Y."/>
            <person name="Fujiwara M."/>
            <person name="Mori M."/>
            <person name="Tomita M."/>
            <person name="Arakawa K."/>
        </authorList>
    </citation>
    <scope>NUCLEOTIDE SEQUENCE [LARGE SCALE GENOMIC DNA]</scope>
</reference>
<dbReference type="EMBL" id="BGPR01049049">
    <property type="protein sequence ID" value="GBO26035.1"/>
    <property type="molecule type" value="Genomic_DNA"/>
</dbReference>
<dbReference type="AlphaFoldDB" id="A0A4Y2VL60"/>
<proteinExistence type="predicted"/>
<protein>
    <submittedName>
        <fullName evidence="2">Uncharacterized protein</fullName>
    </submittedName>
</protein>
<keyword evidence="3" id="KW-1185">Reference proteome</keyword>
<accession>A0A4Y2VL60</accession>
<sequence>MASGTYSIILLLIIIFIEQRTPSVSAIAPETGNTHAIYNPLPQLATPLQKAVLEIISNHPDPDAKQLVHLNGVQLGQISARARDLVAIGPRPPVMKARFITVRGKPH</sequence>
<comment type="caution">
    <text evidence="2">The sequence shown here is derived from an EMBL/GenBank/DDBJ whole genome shotgun (WGS) entry which is preliminary data.</text>
</comment>
<evidence type="ECO:0000313" key="2">
    <source>
        <dbReference type="EMBL" id="GBO26035.1"/>
    </source>
</evidence>